<dbReference type="PROSITE" id="PS51030">
    <property type="entry name" value="NUCLEAR_REC_DBD_2"/>
    <property type="match status" value="1"/>
</dbReference>
<dbReference type="OrthoDB" id="6162442at2759"/>
<dbReference type="GO" id="GO:0016592">
    <property type="term" value="C:mediator complex"/>
    <property type="evidence" value="ECO:0007669"/>
    <property type="project" value="InterPro"/>
</dbReference>
<feature type="compositionally biased region" description="Basic residues" evidence="10">
    <location>
        <begin position="896"/>
        <end position="908"/>
    </location>
</feature>
<feature type="domain" description="Nuclear receptor" evidence="11">
    <location>
        <begin position="26"/>
        <end position="104"/>
    </location>
</feature>
<feature type="region of interest" description="Disordered" evidence="10">
    <location>
        <begin position="685"/>
        <end position="758"/>
    </location>
</feature>
<keyword evidence="13" id="KW-1185">Reference proteome</keyword>
<gene>
    <name evidence="12" type="ORF">EGW08_018601</name>
</gene>
<feature type="compositionally biased region" description="Low complexity" evidence="10">
    <location>
        <begin position="739"/>
        <end position="750"/>
    </location>
</feature>
<evidence type="ECO:0000256" key="8">
    <source>
        <dbReference type="ARBA" id="ARBA00023170"/>
    </source>
</evidence>
<dbReference type="Pfam" id="PF00105">
    <property type="entry name" value="zf-C4"/>
    <property type="match status" value="1"/>
</dbReference>
<dbReference type="SUPFAM" id="SSF57716">
    <property type="entry name" value="Glucocorticoid receptor-like (DNA-binding domain)"/>
    <property type="match status" value="1"/>
</dbReference>
<organism evidence="12 13">
    <name type="scientific">Elysia chlorotica</name>
    <name type="common">Eastern emerald elysia</name>
    <name type="synonym">Sea slug</name>
    <dbReference type="NCBI Taxonomy" id="188477"/>
    <lineage>
        <taxon>Eukaryota</taxon>
        <taxon>Metazoa</taxon>
        <taxon>Spiralia</taxon>
        <taxon>Lophotrochozoa</taxon>
        <taxon>Mollusca</taxon>
        <taxon>Gastropoda</taxon>
        <taxon>Heterobranchia</taxon>
        <taxon>Euthyneura</taxon>
        <taxon>Panpulmonata</taxon>
        <taxon>Sacoglossa</taxon>
        <taxon>Placobranchoidea</taxon>
        <taxon>Plakobranchidae</taxon>
        <taxon>Elysia</taxon>
    </lineage>
</organism>
<keyword evidence="5" id="KW-0805">Transcription regulation</keyword>
<evidence type="ECO:0000256" key="6">
    <source>
        <dbReference type="ARBA" id="ARBA00023125"/>
    </source>
</evidence>
<dbReference type="PANTHER" id="PTHR47519:SF1">
    <property type="entry name" value="NUCLEAR HORMONE RECEPTOR FAMILY MEMBER NHR-31"/>
    <property type="match status" value="1"/>
</dbReference>
<evidence type="ECO:0000313" key="13">
    <source>
        <dbReference type="Proteomes" id="UP000271974"/>
    </source>
</evidence>
<name>A0A433SWG4_ELYCH</name>
<dbReference type="PANTHER" id="PTHR47519">
    <property type="entry name" value="NUCLEAR HORMONE RECEPTOR FAMILY MEMBER NHR-31-RELATED"/>
    <property type="match status" value="1"/>
</dbReference>
<feature type="region of interest" description="Disordered" evidence="10">
    <location>
        <begin position="952"/>
        <end position="1051"/>
    </location>
</feature>
<keyword evidence="9" id="KW-0539">Nucleus</keyword>
<feature type="region of interest" description="Disordered" evidence="10">
    <location>
        <begin position="773"/>
        <end position="924"/>
    </location>
</feature>
<dbReference type="SMART" id="SM00399">
    <property type="entry name" value="ZnF_C4"/>
    <property type="match status" value="1"/>
</dbReference>
<dbReference type="GO" id="GO:0003712">
    <property type="term" value="F:transcription coregulator activity"/>
    <property type="evidence" value="ECO:0007669"/>
    <property type="project" value="InterPro"/>
</dbReference>
<evidence type="ECO:0000256" key="1">
    <source>
        <dbReference type="ARBA" id="ARBA00004123"/>
    </source>
</evidence>
<keyword evidence="6" id="KW-0238">DNA-binding</keyword>
<keyword evidence="7" id="KW-0804">Transcription</keyword>
<feature type="region of interest" description="Disordered" evidence="10">
    <location>
        <begin position="100"/>
        <end position="131"/>
    </location>
</feature>
<dbReference type="AlphaFoldDB" id="A0A433SWG4"/>
<feature type="compositionally biased region" description="Polar residues" evidence="10">
    <location>
        <begin position="819"/>
        <end position="831"/>
    </location>
</feature>
<evidence type="ECO:0000256" key="5">
    <source>
        <dbReference type="ARBA" id="ARBA00023015"/>
    </source>
</evidence>
<feature type="region of interest" description="Disordered" evidence="10">
    <location>
        <begin position="253"/>
        <end position="274"/>
    </location>
</feature>
<comment type="subcellular location">
    <subcellularLocation>
        <location evidence="1">Nucleus</location>
    </subcellularLocation>
</comment>
<dbReference type="Gene3D" id="3.30.50.10">
    <property type="entry name" value="Erythroid Transcription Factor GATA-1, subunit A"/>
    <property type="match status" value="1"/>
</dbReference>
<keyword evidence="8" id="KW-0675">Receptor</keyword>
<feature type="compositionally biased region" description="Low complexity" evidence="10">
    <location>
        <begin position="845"/>
        <end position="859"/>
    </location>
</feature>
<sequence length="1183" mass="129900">MQNFRPPIIGDKWLLALQNSVSNKDVNQCVVCGESSDQVALHYTRMLCNGCRAFFKRAIQGKVSPGECKAEGKCIVDANSRKSCKACRFEACIRAGVDPSKVQHPREQSLETNTEPMDKRTPKKSMPQTEAQGHGTETHIAREPSETPAPVQHHDENPLYLQSFHTPMGSNSINLLSQNTGLSSQPSFFPKAAGFYNTPMQYPSIPTTSGLTFVSYPQNGTSYIPSSAVLPPYTSPNALGEFLQYQSQVAAAWGQGQSQGQPPGGSYRASPELNNKDTLKPGLPNFRPSLTLENSFNNLLRGSAGAHYSYSSLSKTQPVRTTNFGNTNTNLGNTNTDSRRFEKVPMIFQPSTALSSTSRFSPTPPSGARFQTDSSAFVSTHEIKKEKDPFEYASTATTERGSTDLYNIQNHSDRQPKCENIEQSNSKSTTEPFSKLFTRVPNSSVELTLKEQDSAIVHISNSWPEVIQTNSKNSVVSNDLHNQDAKRSASRKATSFMIDAILGRQNDEVSPSVQYSCPSGAVTLQADTHPNQTSSSGVSHTEISVEPVEEAQTLPAPIPLGSLSGTENLEPAGYSSCSDHVFSCSEELNIVDFTSSEESNCAHLATISDTDNKECRLSPQKDDFLEESKTSDIVQTNRPSIQASCLNSPKTTISKDECPVPDVGLSLEIVATRISQLTPVKTFPSNDDVCQKETTSDKSKLKHEKQGFSPLEHDSSEMTGSVHRIENDSIRSEVDSVFSSSKESTPTKSETGFDKTSCVDKCTPRKSIVCKMNDTKSTIKSPSSRLLTPRKLITRPTGFHSPGAKTQSSPSKRRKDTNSENLALDSQNTIRDSPFKRKCLEEIPENTATETTTSDQTSSCGKLEEKPGPQETDTSQKRRSRCLAFSSSSEDDMPRPRPKRPFVRRPRPKYTSTPIVPPTLQPRVAEKSYNFQDILLICGEYFQQELSTINSSASHDSHSSRISSPSTTQPIRPSEKIADSSSPNRSSSLSSTETNNSHEEPNVENPPPSPTLPKDSLSIEASERTIDVDTPKDAEQNRTDSGIASMLDGSEHETPAAILESIKSKVLTDPDYTMVQFRFDVLKFNRLSSHPVLSSGAAMSQGQSSALPQNKEAQLRSYQVHLRDSVRSMLENYSEIIKLARVEEDGQLLRATQIEQDHFEMQVRAANITDASTDTMCGYPTLS</sequence>
<evidence type="ECO:0000256" key="3">
    <source>
        <dbReference type="ARBA" id="ARBA00022771"/>
    </source>
</evidence>
<evidence type="ECO:0000313" key="12">
    <source>
        <dbReference type="EMBL" id="RUS73646.1"/>
    </source>
</evidence>
<dbReference type="GO" id="GO:0006357">
    <property type="term" value="P:regulation of transcription by RNA polymerase II"/>
    <property type="evidence" value="ECO:0007669"/>
    <property type="project" value="InterPro"/>
</dbReference>
<dbReference type="GO" id="GO:0003700">
    <property type="term" value="F:DNA-binding transcription factor activity"/>
    <property type="evidence" value="ECO:0007669"/>
    <property type="project" value="InterPro"/>
</dbReference>
<keyword evidence="4" id="KW-0862">Zinc</keyword>
<evidence type="ECO:0000256" key="4">
    <source>
        <dbReference type="ARBA" id="ARBA00022833"/>
    </source>
</evidence>
<dbReference type="InterPro" id="IPR052496">
    <property type="entry name" value="Orphan_Nuclear_Rcpt"/>
</dbReference>
<evidence type="ECO:0000256" key="9">
    <source>
        <dbReference type="ARBA" id="ARBA00023242"/>
    </source>
</evidence>
<keyword evidence="3" id="KW-0863">Zinc-finger</keyword>
<feature type="compositionally biased region" description="Basic and acidic residues" evidence="10">
    <location>
        <begin position="689"/>
        <end position="699"/>
    </location>
</feature>
<evidence type="ECO:0000256" key="2">
    <source>
        <dbReference type="ARBA" id="ARBA00022723"/>
    </source>
</evidence>
<reference evidence="12 13" key="1">
    <citation type="submission" date="2019-01" db="EMBL/GenBank/DDBJ databases">
        <title>A draft genome assembly of the solar-powered sea slug Elysia chlorotica.</title>
        <authorList>
            <person name="Cai H."/>
            <person name="Li Q."/>
            <person name="Fang X."/>
            <person name="Li J."/>
            <person name="Curtis N.E."/>
            <person name="Altenburger A."/>
            <person name="Shibata T."/>
            <person name="Feng M."/>
            <person name="Maeda T."/>
            <person name="Schwartz J.A."/>
            <person name="Shigenobu S."/>
            <person name="Lundholm N."/>
            <person name="Nishiyama T."/>
            <person name="Yang H."/>
            <person name="Hasebe M."/>
            <person name="Li S."/>
            <person name="Pierce S.K."/>
            <person name="Wang J."/>
        </authorList>
    </citation>
    <scope>NUCLEOTIDE SEQUENCE [LARGE SCALE GENOMIC DNA]</scope>
    <source>
        <strain evidence="12">EC2010</strain>
        <tissue evidence="12">Whole organism of an adult</tissue>
    </source>
</reference>
<feature type="compositionally biased region" description="Basic and acidic residues" evidence="10">
    <location>
        <begin position="1021"/>
        <end position="1038"/>
    </location>
</feature>
<dbReference type="InterPro" id="IPR013088">
    <property type="entry name" value="Znf_NHR/GATA"/>
</dbReference>
<evidence type="ECO:0000259" key="11">
    <source>
        <dbReference type="PROSITE" id="PS51030"/>
    </source>
</evidence>
<evidence type="ECO:0000256" key="7">
    <source>
        <dbReference type="ARBA" id="ARBA00023163"/>
    </source>
</evidence>
<proteinExistence type="predicted"/>
<feature type="compositionally biased region" description="Polar residues" evidence="10">
    <location>
        <begin position="775"/>
        <end position="786"/>
    </location>
</feature>
<dbReference type="InterPro" id="IPR009332">
    <property type="entry name" value="Med22"/>
</dbReference>
<accession>A0A433SWG4</accession>
<evidence type="ECO:0000256" key="10">
    <source>
        <dbReference type="SAM" id="MobiDB-lite"/>
    </source>
</evidence>
<feature type="compositionally biased region" description="Low complexity" evidence="10">
    <location>
        <begin position="980"/>
        <end position="995"/>
    </location>
</feature>
<comment type="caution">
    <text evidence="12">The sequence shown here is derived from an EMBL/GenBank/DDBJ whole genome shotgun (WGS) entry which is preliminary data.</text>
</comment>
<dbReference type="EMBL" id="RQTK01000914">
    <property type="protein sequence ID" value="RUS73646.1"/>
    <property type="molecule type" value="Genomic_DNA"/>
</dbReference>
<dbReference type="GO" id="GO:0043565">
    <property type="term" value="F:sequence-specific DNA binding"/>
    <property type="evidence" value="ECO:0007669"/>
    <property type="project" value="InterPro"/>
</dbReference>
<feature type="compositionally biased region" description="Low complexity" evidence="10">
    <location>
        <begin position="253"/>
        <end position="266"/>
    </location>
</feature>
<keyword evidence="2" id="KW-0479">Metal-binding</keyword>
<dbReference type="Proteomes" id="UP000271974">
    <property type="component" value="Unassembled WGS sequence"/>
</dbReference>
<dbReference type="Pfam" id="PF06179">
    <property type="entry name" value="Med22"/>
    <property type="match status" value="1"/>
</dbReference>
<dbReference type="GO" id="GO:0008270">
    <property type="term" value="F:zinc ion binding"/>
    <property type="evidence" value="ECO:0007669"/>
    <property type="project" value="UniProtKB-KW"/>
</dbReference>
<feature type="compositionally biased region" description="Low complexity" evidence="10">
    <location>
        <begin position="952"/>
        <end position="966"/>
    </location>
</feature>
<protein>
    <recommendedName>
        <fullName evidence="11">Nuclear receptor domain-containing protein</fullName>
    </recommendedName>
</protein>
<feature type="compositionally biased region" description="Basic and acidic residues" evidence="10">
    <location>
        <begin position="723"/>
        <end position="734"/>
    </location>
</feature>
<dbReference type="STRING" id="188477.A0A433SWG4"/>
<dbReference type="PROSITE" id="PS00031">
    <property type="entry name" value="NUCLEAR_REC_DBD_1"/>
    <property type="match status" value="1"/>
</dbReference>
<dbReference type="InterPro" id="IPR001628">
    <property type="entry name" value="Znf_hrmn_rcpt"/>
</dbReference>